<dbReference type="AlphaFoldDB" id="A0A9D9I0N6"/>
<evidence type="ECO:0000256" key="3">
    <source>
        <dbReference type="ARBA" id="ARBA00023125"/>
    </source>
</evidence>
<reference evidence="6" key="2">
    <citation type="journal article" date="2021" name="PeerJ">
        <title>Extensive microbial diversity within the chicken gut microbiome revealed by metagenomics and culture.</title>
        <authorList>
            <person name="Gilroy R."/>
            <person name="Ravi A."/>
            <person name="Getino M."/>
            <person name="Pursley I."/>
            <person name="Horton D.L."/>
            <person name="Alikhan N.F."/>
            <person name="Baker D."/>
            <person name="Gharbi K."/>
            <person name="Hall N."/>
            <person name="Watson M."/>
            <person name="Adriaenssens E.M."/>
            <person name="Foster-Nyarko E."/>
            <person name="Jarju S."/>
            <person name="Secka A."/>
            <person name="Antonio M."/>
            <person name="Oren A."/>
            <person name="Chaudhuri R.R."/>
            <person name="La Ragione R."/>
            <person name="Hildebrand F."/>
            <person name="Pallen M.J."/>
        </authorList>
    </citation>
    <scope>NUCLEOTIDE SEQUENCE</scope>
    <source>
        <strain evidence="6">E3-2379</strain>
    </source>
</reference>
<evidence type="ECO:0000313" key="7">
    <source>
        <dbReference type="Proteomes" id="UP000823618"/>
    </source>
</evidence>
<dbReference type="PANTHER" id="PTHR30204">
    <property type="entry name" value="REDOX-CYCLING DRUG-SENSING TRANSCRIPTIONAL ACTIVATOR SOXR"/>
    <property type="match status" value="1"/>
</dbReference>
<organism evidence="6 7">
    <name type="scientific">Candidatus Scybalomonas excrementavium</name>
    <dbReference type="NCBI Taxonomy" id="2840943"/>
    <lineage>
        <taxon>Bacteria</taxon>
        <taxon>Bacillati</taxon>
        <taxon>Bacillota</taxon>
        <taxon>Clostridia</taxon>
        <taxon>Lachnospirales</taxon>
        <taxon>Lachnospiraceae</taxon>
        <taxon>Lachnospiraceae incertae sedis</taxon>
        <taxon>Candidatus Scybalomonas</taxon>
    </lineage>
</organism>
<keyword evidence="1" id="KW-0678">Repressor</keyword>
<dbReference type="Proteomes" id="UP000823618">
    <property type="component" value="Unassembled WGS sequence"/>
</dbReference>
<evidence type="ECO:0000256" key="4">
    <source>
        <dbReference type="ARBA" id="ARBA00023163"/>
    </source>
</evidence>
<evidence type="ECO:0000313" key="6">
    <source>
        <dbReference type="EMBL" id="MBO8463495.1"/>
    </source>
</evidence>
<dbReference type="SMART" id="SM00422">
    <property type="entry name" value="HTH_MERR"/>
    <property type="match status" value="1"/>
</dbReference>
<feature type="domain" description="HTH merR-type" evidence="5">
    <location>
        <begin position="5"/>
        <end position="73"/>
    </location>
</feature>
<gene>
    <name evidence="6" type="ORF">IAC13_06135</name>
</gene>
<dbReference type="InterPro" id="IPR000551">
    <property type="entry name" value="MerR-type_HTH_dom"/>
</dbReference>
<dbReference type="GO" id="GO:0003700">
    <property type="term" value="F:DNA-binding transcription factor activity"/>
    <property type="evidence" value="ECO:0007669"/>
    <property type="project" value="InterPro"/>
</dbReference>
<keyword evidence="2" id="KW-0805">Transcription regulation</keyword>
<name>A0A9D9I0N6_9FIRM</name>
<proteinExistence type="predicted"/>
<dbReference type="Pfam" id="PF13411">
    <property type="entry name" value="MerR_1"/>
    <property type="match status" value="1"/>
</dbReference>
<evidence type="ECO:0000256" key="2">
    <source>
        <dbReference type="ARBA" id="ARBA00023015"/>
    </source>
</evidence>
<dbReference type="SUPFAM" id="SSF46955">
    <property type="entry name" value="Putative DNA-binding domain"/>
    <property type="match status" value="1"/>
</dbReference>
<dbReference type="GO" id="GO:0003677">
    <property type="term" value="F:DNA binding"/>
    <property type="evidence" value="ECO:0007669"/>
    <property type="project" value="UniProtKB-KW"/>
</dbReference>
<keyword evidence="3" id="KW-0238">DNA-binding</keyword>
<sequence length="229" mass="27201">MNEQRYMISDASKKLEVEPHVLRYWEEELKMEIPRNEMGHRCYSEVEIRVLSSVKELKQNGFQLKAIKLLMPELYKKDGINMKKLLEKKEEWNQLAEQEELLFERGKKEEATQEESKTIAVLEDKDVLGGNQESKLDQFQLVMNKIIANALLDNNLLLGQAISEQVSERVVKEIDYQFRVKEEMEEQRFKKLDETIRSRQQARLEAAVALEKVQNPKKKKRKRFFSKKR</sequence>
<evidence type="ECO:0000259" key="5">
    <source>
        <dbReference type="PROSITE" id="PS50937"/>
    </source>
</evidence>
<protein>
    <submittedName>
        <fullName evidence="6">MerR family transcriptional regulator</fullName>
    </submittedName>
</protein>
<keyword evidence="4" id="KW-0804">Transcription</keyword>
<dbReference type="PANTHER" id="PTHR30204:SF69">
    <property type="entry name" value="MERR-FAMILY TRANSCRIPTIONAL REGULATOR"/>
    <property type="match status" value="1"/>
</dbReference>
<comment type="caution">
    <text evidence="6">The sequence shown here is derived from an EMBL/GenBank/DDBJ whole genome shotgun (WGS) entry which is preliminary data.</text>
</comment>
<reference evidence="6" key="1">
    <citation type="submission" date="2020-10" db="EMBL/GenBank/DDBJ databases">
        <authorList>
            <person name="Gilroy R."/>
        </authorList>
    </citation>
    <scope>NUCLEOTIDE SEQUENCE</scope>
    <source>
        <strain evidence="6">E3-2379</strain>
    </source>
</reference>
<dbReference type="Gene3D" id="1.10.1660.10">
    <property type="match status" value="1"/>
</dbReference>
<accession>A0A9D9I0N6</accession>
<dbReference type="InterPro" id="IPR047057">
    <property type="entry name" value="MerR_fam"/>
</dbReference>
<dbReference type="InterPro" id="IPR009061">
    <property type="entry name" value="DNA-bd_dom_put_sf"/>
</dbReference>
<evidence type="ECO:0000256" key="1">
    <source>
        <dbReference type="ARBA" id="ARBA00022491"/>
    </source>
</evidence>
<dbReference type="PROSITE" id="PS50937">
    <property type="entry name" value="HTH_MERR_2"/>
    <property type="match status" value="1"/>
</dbReference>
<dbReference type="EMBL" id="JADIML010000166">
    <property type="protein sequence ID" value="MBO8463495.1"/>
    <property type="molecule type" value="Genomic_DNA"/>
</dbReference>